<comment type="caution">
    <text evidence="3">The sequence shown here is derived from an EMBL/GenBank/DDBJ whole genome shotgun (WGS) entry which is preliminary data.</text>
</comment>
<dbReference type="EMBL" id="CAID01000007">
    <property type="protein sequence ID" value="CEF98562.1"/>
    <property type="molecule type" value="Genomic_DNA"/>
</dbReference>
<dbReference type="CDD" id="cd02961">
    <property type="entry name" value="PDI_a_family"/>
    <property type="match status" value="1"/>
</dbReference>
<sequence length="514" mass="57366">MRARAVHPRAFASPDRRCVDASVERRASSEERKRNGRPSGLWINSWSARAHVSARAQRSRASGGDHDVYTVMYGDTLAGVARAWGTSVETLCAANGIRFGDERAGEDAPALFVGQRLLIPSIDYDPWERERVGMGKSRGARAMSERERDAEFERARRVRSERRQAMAPVTRAHAVLSGNTVEELTRDEVAGLLAHRDVTVMLMCETNNCKWCEDARPAWTAVAVCYAEDPTVRVCRLRCDTDEMKQFAAKYFRAKTFPTIVALPAGKGPVYRHASTDRSVATLLEFAEEASGRSNASVAIDVTKPRSAPTPPPVRQVVEREPNSAAQLAPPRSGNLFKSLNGAVGRALGYDRANVGVSVGTSVNQYSPLAASSNIVPIALGGLVTLAVFSAMANVMFAIKSVEGEYDDRRQPRRLGRHFDEERFSDDSEPMSDYEEAWVEVTEQGDMQTLDDWKSLVAEELWSLPGRAVLLIRIWFLIGRRKMYLGLWGDRRRLSRRGSRRSMDEYYDDDESQR</sequence>
<dbReference type="KEGG" id="ota:OT_ostta07g00260"/>
<gene>
    <name evidence="3" type="ORF">OT_ostta07g00260</name>
</gene>
<dbReference type="InterPro" id="IPR018392">
    <property type="entry name" value="LysM"/>
</dbReference>
<feature type="region of interest" description="Disordered" evidence="1">
    <location>
        <begin position="303"/>
        <end position="332"/>
    </location>
</feature>
<dbReference type="SUPFAM" id="SSF52833">
    <property type="entry name" value="Thioredoxin-like"/>
    <property type="match status" value="1"/>
</dbReference>
<dbReference type="InterPro" id="IPR036249">
    <property type="entry name" value="Thioredoxin-like_sf"/>
</dbReference>
<reference evidence="3 4" key="2">
    <citation type="journal article" date="2014" name="BMC Genomics">
        <title>An improved genome of the model marine alga Ostreococcus tauri unfolds by assessing Illumina de novo assemblies.</title>
        <authorList>
            <person name="Blanc-Mathieu R."/>
            <person name="Verhelst B."/>
            <person name="Derelle E."/>
            <person name="Rombauts S."/>
            <person name="Bouget F.Y."/>
            <person name="Carre I."/>
            <person name="Chateau A."/>
            <person name="Eyre-Walker A."/>
            <person name="Grimsley N."/>
            <person name="Moreau H."/>
            <person name="Piegu B."/>
            <person name="Rivals E."/>
            <person name="Schackwitz W."/>
            <person name="Van de Peer Y."/>
            <person name="Piganeau G."/>
        </authorList>
    </citation>
    <scope>NUCLEOTIDE SEQUENCE [LARGE SCALE GENOMIC DNA]</scope>
    <source>
        <strain evidence="4">OTTH 0595 / CCAP 157/2 / RCC745</strain>
    </source>
</reference>
<feature type="domain" description="LysM" evidence="2">
    <location>
        <begin position="67"/>
        <end position="119"/>
    </location>
</feature>
<dbReference type="SMART" id="SM00257">
    <property type="entry name" value="LysM"/>
    <property type="match status" value="1"/>
</dbReference>
<dbReference type="GeneID" id="9836718"/>
<dbReference type="Gene3D" id="3.40.30.10">
    <property type="entry name" value="Glutaredoxin"/>
    <property type="match status" value="1"/>
</dbReference>
<reference evidence="4" key="1">
    <citation type="journal article" date="2006" name="Proc. Natl. Acad. Sci. U.S.A.">
        <title>Genome analysis of the smallest free-living eukaryote Ostreococcus tauri unveils many unique features.</title>
        <authorList>
            <person name="Derelle E."/>
            <person name="Ferraz C."/>
            <person name="Rombauts S."/>
            <person name="Rouze P."/>
            <person name="Worden A.Z."/>
            <person name="Robbens S."/>
            <person name="Partensky F."/>
            <person name="Degroeve S."/>
            <person name="Echeynie S."/>
            <person name="Cooke R."/>
            <person name="Saeys Y."/>
            <person name="Wuyts J."/>
            <person name="Jabbari K."/>
            <person name="Bowler C."/>
            <person name="Panaud O."/>
            <person name="Piegu B."/>
            <person name="Ball S.G."/>
            <person name="Ral J.-P."/>
            <person name="Bouget F.-Y."/>
            <person name="Piganeau G."/>
            <person name="De Baets B."/>
            <person name="Picard A."/>
            <person name="Delseny M."/>
            <person name="Demaille J."/>
            <person name="Van de Peer Y."/>
            <person name="Moreau H."/>
        </authorList>
    </citation>
    <scope>NUCLEOTIDE SEQUENCE [LARGE SCALE GENOMIC DNA]</scope>
    <source>
        <strain evidence="4">OTTH 0595 / CCAP 157/2 / RCC745</strain>
    </source>
</reference>
<accession>A0A090M796</accession>
<dbReference type="RefSeq" id="XP_003080130.2">
    <property type="nucleotide sequence ID" value="XM_003080082.2"/>
</dbReference>
<dbReference type="Pfam" id="PF01476">
    <property type="entry name" value="LysM"/>
    <property type="match status" value="1"/>
</dbReference>
<dbReference type="OrthoDB" id="2107166at2759"/>
<dbReference type="InterPro" id="IPR036779">
    <property type="entry name" value="LysM_dom_sf"/>
</dbReference>
<evidence type="ECO:0000256" key="1">
    <source>
        <dbReference type="SAM" id="MobiDB-lite"/>
    </source>
</evidence>
<keyword evidence="4" id="KW-1185">Reference proteome</keyword>
<evidence type="ECO:0000313" key="4">
    <source>
        <dbReference type="Proteomes" id="UP000009170"/>
    </source>
</evidence>
<dbReference type="Gene3D" id="3.10.350.10">
    <property type="entry name" value="LysM domain"/>
    <property type="match status" value="1"/>
</dbReference>
<protein>
    <submittedName>
        <fullName evidence="3">Thioredoxin-like fold</fullName>
    </submittedName>
</protein>
<dbReference type="CDD" id="cd00118">
    <property type="entry name" value="LysM"/>
    <property type="match status" value="1"/>
</dbReference>
<proteinExistence type="predicted"/>
<dbReference type="SUPFAM" id="SSF54106">
    <property type="entry name" value="LysM domain"/>
    <property type="match status" value="1"/>
</dbReference>
<dbReference type="PROSITE" id="PS51782">
    <property type="entry name" value="LYSM"/>
    <property type="match status" value="1"/>
</dbReference>
<dbReference type="InParanoid" id="A0A090M796"/>
<organism evidence="3 4">
    <name type="scientific">Ostreococcus tauri</name>
    <name type="common">Marine green alga</name>
    <dbReference type="NCBI Taxonomy" id="70448"/>
    <lineage>
        <taxon>Eukaryota</taxon>
        <taxon>Viridiplantae</taxon>
        <taxon>Chlorophyta</taxon>
        <taxon>Mamiellophyceae</taxon>
        <taxon>Mamiellales</taxon>
        <taxon>Bathycoccaceae</taxon>
        <taxon>Ostreococcus</taxon>
    </lineage>
</organism>
<dbReference type="Proteomes" id="UP000009170">
    <property type="component" value="Unassembled WGS sequence"/>
</dbReference>
<evidence type="ECO:0000259" key="2">
    <source>
        <dbReference type="PROSITE" id="PS51782"/>
    </source>
</evidence>
<dbReference type="AlphaFoldDB" id="A0A090M796"/>
<name>A0A090M796_OSTTA</name>
<evidence type="ECO:0000313" key="3">
    <source>
        <dbReference type="EMBL" id="CEF98562.1"/>
    </source>
</evidence>